<organism evidence="2">
    <name type="scientific">Trichodesmium erythraeum (strain IMS101)</name>
    <dbReference type="NCBI Taxonomy" id="203124"/>
    <lineage>
        <taxon>Bacteria</taxon>
        <taxon>Bacillati</taxon>
        <taxon>Cyanobacteriota</taxon>
        <taxon>Cyanophyceae</taxon>
        <taxon>Oscillatoriophycideae</taxon>
        <taxon>Oscillatoriales</taxon>
        <taxon>Microcoleaceae</taxon>
        <taxon>Trichodesmium</taxon>
    </lineage>
</organism>
<evidence type="ECO:0000313" key="2">
    <source>
        <dbReference type="EMBL" id="ABG52773.1"/>
    </source>
</evidence>
<name>Q10YA1_TRIEI</name>
<evidence type="ECO:0000256" key="1">
    <source>
        <dbReference type="SAM" id="Coils"/>
    </source>
</evidence>
<dbReference type="RefSeq" id="WP_011613104.1">
    <property type="nucleotide sequence ID" value="NC_008312.1"/>
</dbReference>
<dbReference type="eggNOG" id="COG0265">
    <property type="taxonomic scope" value="Bacteria"/>
</dbReference>
<accession>Q10YA1</accession>
<keyword evidence="1" id="KW-0175">Coiled coil</keyword>
<sequence length="78" mass="9217">MSDIQKLKSLENRQQRIESQIAELEKLSHLCNQDIKAETNLAKRNQLHTQMDNYSTEINELYDKVQQIIAQINKFQNT</sequence>
<gene>
    <name evidence="2" type="ordered locus">Tery_3714</name>
</gene>
<dbReference type="AlphaFoldDB" id="Q10YA1"/>
<proteinExistence type="predicted"/>
<dbReference type="EMBL" id="CP000393">
    <property type="protein sequence ID" value="ABG52773.1"/>
    <property type="molecule type" value="Genomic_DNA"/>
</dbReference>
<dbReference type="STRING" id="203124.Tery_3714"/>
<dbReference type="KEGG" id="ter:Tery_3714"/>
<reference evidence="2" key="1">
    <citation type="submission" date="2006-06" db="EMBL/GenBank/DDBJ databases">
        <title>Complete sequence of Trichodesmium erythraeum IMS101.</title>
        <authorList>
            <consortium name="US DOE Joint Genome Institute"/>
            <person name="Copeland A."/>
            <person name="Lucas S."/>
            <person name="Lapidus A."/>
            <person name="Barry K."/>
            <person name="Detter J.C."/>
            <person name="Glavina del Rio T."/>
            <person name="Hammon N."/>
            <person name="Israni S."/>
            <person name="Dalin E."/>
            <person name="Tice H."/>
            <person name="Pitluck S."/>
            <person name="Kiss H."/>
            <person name="Munk A.C."/>
            <person name="Brettin T."/>
            <person name="Bruce D."/>
            <person name="Han C."/>
            <person name="Tapia R."/>
            <person name="Gilna P."/>
            <person name="Schmutz J."/>
            <person name="Larimer F."/>
            <person name="Land M."/>
            <person name="Hauser L."/>
            <person name="Kyrpides N."/>
            <person name="Kim E."/>
            <person name="Richardson P."/>
        </authorList>
    </citation>
    <scope>NUCLEOTIDE SEQUENCE [LARGE SCALE GENOMIC DNA]</scope>
    <source>
        <strain evidence="2">IMS101</strain>
    </source>
</reference>
<feature type="coiled-coil region" evidence="1">
    <location>
        <begin position="7"/>
        <end position="78"/>
    </location>
</feature>
<protein>
    <submittedName>
        <fullName evidence="2">Uncharacterized protein</fullName>
    </submittedName>
</protein>
<dbReference type="HOGENOM" id="CLU_2621017_0_0_3"/>